<keyword evidence="3" id="KW-1185">Reference proteome</keyword>
<evidence type="ECO:0000313" key="3">
    <source>
        <dbReference type="Proteomes" id="UP000216991"/>
    </source>
</evidence>
<feature type="transmembrane region" description="Helical" evidence="1">
    <location>
        <begin position="16"/>
        <end position="34"/>
    </location>
</feature>
<dbReference type="EMBL" id="NOXT01000125">
    <property type="protein sequence ID" value="OYQ24306.1"/>
    <property type="molecule type" value="Genomic_DNA"/>
</dbReference>
<dbReference type="RefSeq" id="WP_094475113.1">
    <property type="nucleotide sequence ID" value="NZ_NOXT01000125.1"/>
</dbReference>
<gene>
    <name evidence="2" type="ORF">CHU93_15820</name>
</gene>
<name>A0A255Y528_9SPHN</name>
<proteinExistence type="predicted"/>
<organism evidence="2 3">
    <name type="scientific">Sandarakinorhabdus cyanobacteriorum</name>
    <dbReference type="NCBI Taxonomy" id="1981098"/>
    <lineage>
        <taxon>Bacteria</taxon>
        <taxon>Pseudomonadati</taxon>
        <taxon>Pseudomonadota</taxon>
        <taxon>Alphaproteobacteria</taxon>
        <taxon>Sphingomonadales</taxon>
        <taxon>Sphingosinicellaceae</taxon>
        <taxon>Sandarakinorhabdus</taxon>
    </lineage>
</organism>
<keyword evidence="1" id="KW-0472">Membrane</keyword>
<evidence type="ECO:0000256" key="1">
    <source>
        <dbReference type="SAM" id="Phobius"/>
    </source>
</evidence>
<protein>
    <submittedName>
        <fullName evidence="2">Uncharacterized protein</fullName>
    </submittedName>
</protein>
<comment type="caution">
    <text evidence="2">The sequence shown here is derived from an EMBL/GenBank/DDBJ whole genome shotgun (WGS) entry which is preliminary data.</text>
</comment>
<accession>A0A255Y528</accession>
<keyword evidence="1" id="KW-1133">Transmembrane helix</keyword>
<keyword evidence="1" id="KW-0812">Transmembrane</keyword>
<reference evidence="2 3" key="1">
    <citation type="submission" date="2017-07" db="EMBL/GenBank/DDBJ databases">
        <title>Sandarakinorhabdus cyanobacteriorum sp. nov., a novel bacterium isolated from cyanobacterial aggregates in a eutrophic lake.</title>
        <authorList>
            <person name="Cai H."/>
        </authorList>
    </citation>
    <scope>NUCLEOTIDE SEQUENCE [LARGE SCALE GENOMIC DNA]</scope>
    <source>
        <strain evidence="2 3">TH057</strain>
    </source>
</reference>
<feature type="transmembrane region" description="Helical" evidence="1">
    <location>
        <begin position="121"/>
        <end position="146"/>
    </location>
</feature>
<dbReference type="AlphaFoldDB" id="A0A255Y528"/>
<feature type="transmembrane region" description="Helical" evidence="1">
    <location>
        <begin position="46"/>
        <end position="69"/>
    </location>
</feature>
<dbReference type="Proteomes" id="UP000216991">
    <property type="component" value="Unassembled WGS sequence"/>
</dbReference>
<sequence>MATTQVPRLSTRKARWFSIALALLFPVAQIGLIIRPWPLSPMAEVAFAVIFLVAMALGLAVMIGTPGWRREAKGALDEREAIETARALSLSYRIMGLLLMAFTLWYGLATRGNSLGLPEPGTMLVVLLLINMLWLQLILPSAILAWNTPVDEED</sequence>
<evidence type="ECO:0000313" key="2">
    <source>
        <dbReference type="EMBL" id="OYQ24306.1"/>
    </source>
</evidence>
<feature type="transmembrane region" description="Helical" evidence="1">
    <location>
        <begin position="90"/>
        <end position="109"/>
    </location>
</feature>